<comment type="caution">
    <text evidence="2">The sequence shown here is derived from an EMBL/GenBank/DDBJ whole genome shotgun (WGS) entry which is preliminary data.</text>
</comment>
<dbReference type="Proteomes" id="UP001585080">
    <property type="component" value="Unassembled WGS sequence"/>
</dbReference>
<evidence type="ECO:0000313" key="3">
    <source>
        <dbReference type="Proteomes" id="UP001585080"/>
    </source>
</evidence>
<accession>A0ABV5ELV5</accession>
<evidence type="ECO:0000259" key="1">
    <source>
        <dbReference type="Pfam" id="PF13521"/>
    </source>
</evidence>
<dbReference type="RefSeq" id="WP_376736271.1">
    <property type="nucleotide sequence ID" value="NZ_JAYMRP010000056.1"/>
</dbReference>
<organism evidence="2 3">
    <name type="scientific">Streptomyces broussonetiae</name>
    <dbReference type="NCBI Taxonomy" id="2686304"/>
    <lineage>
        <taxon>Bacteria</taxon>
        <taxon>Bacillati</taxon>
        <taxon>Actinomycetota</taxon>
        <taxon>Actinomycetes</taxon>
        <taxon>Kitasatosporales</taxon>
        <taxon>Streptomycetaceae</taxon>
        <taxon>Streptomyces</taxon>
    </lineage>
</organism>
<dbReference type="EMBL" id="JAYMRP010000056">
    <property type="protein sequence ID" value="MFB8777837.1"/>
    <property type="molecule type" value="Genomic_DNA"/>
</dbReference>
<dbReference type="Pfam" id="PF13521">
    <property type="entry name" value="AAA_28"/>
    <property type="match status" value="1"/>
</dbReference>
<name>A0ABV5ELV5_9ACTN</name>
<keyword evidence="3" id="KW-1185">Reference proteome</keyword>
<proteinExistence type="predicted"/>
<protein>
    <submittedName>
        <fullName evidence="2">AAA family ATPase</fullName>
    </submittedName>
</protein>
<dbReference type="Gene3D" id="3.40.50.300">
    <property type="entry name" value="P-loop containing nucleotide triphosphate hydrolases"/>
    <property type="match status" value="1"/>
</dbReference>
<evidence type="ECO:0000313" key="2">
    <source>
        <dbReference type="EMBL" id="MFB8777837.1"/>
    </source>
</evidence>
<dbReference type="InterPro" id="IPR027417">
    <property type="entry name" value="P-loop_NTPase"/>
</dbReference>
<reference evidence="2 3" key="1">
    <citation type="submission" date="2024-01" db="EMBL/GenBank/DDBJ databases">
        <title>Genome mining of biosynthetic gene clusters to explore secondary metabolites of Streptomyces sp.</title>
        <authorList>
            <person name="Baig A."/>
            <person name="Ajitkumar Shintre N."/>
            <person name="Kumar H."/>
            <person name="Anbarasu A."/>
            <person name="Ramaiah S."/>
        </authorList>
    </citation>
    <scope>NUCLEOTIDE SEQUENCE [LARGE SCALE GENOMIC DNA]</scope>
    <source>
        <strain evidence="2 3">A57</strain>
    </source>
</reference>
<sequence>MKIAVSGTYSSGKTSTVMALSHYTGVPRSLARTIREIMPEALPGVKLADVTPAQFLQLTMRRHTGRAVQEALLGDHFISDGSSLQEWLYGAARLRYGMNPNATTAGGGNGLARTTPEEMVFFGKVVEQYGQAFKQHVKATYDAYVHLRHELPIAADGHRPMNDEFRTTIDGMLLATLDELEIPYHVVGGTVAERLEAIVEIFGLTPVMSTAEAIELARQEYGRQDFRMEHERVPAGA</sequence>
<gene>
    <name evidence="2" type="ORF">VSS16_34880</name>
</gene>
<dbReference type="InterPro" id="IPR038727">
    <property type="entry name" value="NadR/Ttd14_AAA_dom"/>
</dbReference>
<feature type="domain" description="NadR/Ttd14 AAA" evidence="1">
    <location>
        <begin position="2"/>
        <end position="194"/>
    </location>
</feature>